<feature type="chain" id="PRO_5040283099" evidence="3">
    <location>
        <begin position="20"/>
        <end position="442"/>
    </location>
</feature>
<keyword evidence="6" id="KW-1185">Reference proteome</keyword>
<keyword evidence="5" id="KW-0645">Protease</keyword>
<dbReference type="Proteomes" id="UP000824596">
    <property type="component" value="Unassembled WGS sequence"/>
</dbReference>
<comment type="caution">
    <text evidence="5">The sequence shown here is derived from an EMBL/GenBank/DDBJ whole genome shotgun (WGS) entry which is preliminary data.</text>
</comment>
<dbReference type="SUPFAM" id="SSF50630">
    <property type="entry name" value="Acid proteases"/>
    <property type="match status" value="1"/>
</dbReference>
<proteinExistence type="inferred from homology"/>
<name>A0A9P8MUF5_9HYPO</name>
<dbReference type="RefSeq" id="XP_044716925.1">
    <property type="nucleotide sequence ID" value="XM_044867665.1"/>
</dbReference>
<evidence type="ECO:0000313" key="6">
    <source>
        <dbReference type="Proteomes" id="UP000824596"/>
    </source>
</evidence>
<dbReference type="PANTHER" id="PTHR47966:SF51">
    <property type="entry name" value="BETA-SITE APP-CLEAVING ENZYME, ISOFORM A-RELATED"/>
    <property type="match status" value="1"/>
</dbReference>
<dbReference type="PROSITE" id="PS51767">
    <property type="entry name" value="PEPTIDASE_A1"/>
    <property type="match status" value="1"/>
</dbReference>
<dbReference type="InterPro" id="IPR001461">
    <property type="entry name" value="Aspartic_peptidase_A1"/>
</dbReference>
<dbReference type="EMBL" id="JAIZPD010000012">
    <property type="protein sequence ID" value="KAH0959412.1"/>
    <property type="molecule type" value="Genomic_DNA"/>
</dbReference>
<dbReference type="InterPro" id="IPR033121">
    <property type="entry name" value="PEPTIDASE_A1"/>
</dbReference>
<evidence type="ECO:0000256" key="1">
    <source>
        <dbReference type="ARBA" id="ARBA00007447"/>
    </source>
</evidence>
<dbReference type="Pfam" id="PF00026">
    <property type="entry name" value="Asp"/>
    <property type="match status" value="1"/>
</dbReference>
<reference evidence="5" key="1">
    <citation type="submission" date="2021-09" db="EMBL/GenBank/DDBJ databases">
        <title>A high-quality genome of the endoparasitic fungus Hirsutella rhossiliensis with a comparison of Hirsutella genomes reveals transposable elements contributing to genome size variation.</title>
        <authorList>
            <person name="Lin R."/>
            <person name="Jiao Y."/>
            <person name="Sun X."/>
            <person name="Ling J."/>
            <person name="Xie B."/>
            <person name="Cheng X."/>
        </authorList>
    </citation>
    <scope>NUCLEOTIDE SEQUENCE</scope>
    <source>
        <strain evidence="5">HR02</strain>
    </source>
</reference>
<feature type="disulfide bond" evidence="2">
    <location>
        <begin position="351"/>
        <end position="391"/>
    </location>
</feature>
<evidence type="ECO:0000259" key="4">
    <source>
        <dbReference type="PROSITE" id="PS51767"/>
    </source>
</evidence>
<feature type="signal peptide" evidence="3">
    <location>
        <begin position="1"/>
        <end position="19"/>
    </location>
</feature>
<protein>
    <submittedName>
        <fullName evidence="5">Eukaryotic aspartyl protease domain-containing protein</fullName>
    </submittedName>
</protein>
<evidence type="ECO:0000313" key="5">
    <source>
        <dbReference type="EMBL" id="KAH0959412.1"/>
    </source>
</evidence>
<dbReference type="GO" id="GO:0006508">
    <property type="term" value="P:proteolysis"/>
    <property type="evidence" value="ECO:0007669"/>
    <property type="project" value="UniProtKB-KW"/>
</dbReference>
<dbReference type="GO" id="GO:0004190">
    <property type="term" value="F:aspartic-type endopeptidase activity"/>
    <property type="evidence" value="ECO:0007669"/>
    <property type="project" value="InterPro"/>
</dbReference>
<dbReference type="OrthoDB" id="771136at2759"/>
<accession>A0A9P8MUF5</accession>
<organism evidence="5 6">
    <name type="scientific">Hirsutella rhossiliensis</name>
    <dbReference type="NCBI Taxonomy" id="111463"/>
    <lineage>
        <taxon>Eukaryota</taxon>
        <taxon>Fungi</taxon>
        <taxon>Dikarya</taxon>
        <taxon>Ascomycota</taxon>
        <taxon>Pezizomycotina</taxon>
        <taxon>Sordariomycetes</taxon>
        <taxon>Hypocreomycetidae</taxon>
        <taxon>Hypocreales</taxon>
        <taxon>Ophiocordycipitaceae</taxon>
        <taxon>Hirsutella</taxon>
    </lineage>
</organism>
<keyword evidence="2" id="KW-1015">Disulfide bond</keyword>
<dbReference type="PANTHER" id="PTHR47966">
    <property type="entry name" value="BETA-SITE APP-CLEAVING ENZYME, ISOFORM A-RELATED"/>
    <property type="match status" value="1"/>
</dbReference>
<comment type="similarity">
    <text evidence="1">Belongs to the peptidase A1 family.</text>
</comment>
<feature type="domain" description="Peptidase A1" evidence="4">
    <location>
        <begin position="50"/>
        <end position="435"/>
    </location>
</feature>
<keyword evidence="5" id="KW-0378">Hydrolase</keyword>
<evidence type="ECO:0000256" key="3">
    <source>
        <dbReference type="SAM" id="SignalP"/>
    </source>
</evidence>
<evidence type="ECO:0000256" key="2">
    <source>
        <dbReference type="PIRSR" id="PIRSR601461-2"/>
    </source>
</evidence>
<dbReference type="GeneID" id="68358323"/>
<gene>
    <name evidence="5" type="ORF">HRG_09194</name>
</gene>
<dbReference type="InterPro" id="IPR021109">
    <property type="entry name" value="Peptidase_aspartic_dom_sf"/>
</dbReference>
<dbReference type="Gene3D" id="2.40.70.10">
    <property type="entry name" value="Acid Proteases"/>
    <property type="match status" value="2"/>
</dbReference>
<dbReference type="AlphaFoldDB" id="A0A9P8MUF5"/>
<sequence>MRPHHVLSGLLALNQTGRGAVVDAAASAPSTSLDCSNCAAVPAVWNGFGYLFNVTVGGQLLTVLSDWTWASLFVRSGRCLNRFDPSLCVGTSGQAWFNERQSPTFENSSLPQSCWPITAFAPNFTVDYATDEVCVGDICNPGTILQLSDFPYPAAAIPTVPFAGIYGMAPVTPGLGEELHPASYQSWNAGKLGPRFGWHSCATLSSSKPCLGGEAKVVLGGTDTSLYNQSEVHEFAIRNPSWLGEAFYPLTPPRNNYWSTELTGNWIRSTGQQESPNFAIAPNDSDPAARTLGLLDEGSEGLAAPLSLKAYRWLVDQVNGTLAPSTIVQAILAQGSSGFNMAHQDWFTVPCNGTGSFPELVYELEGRANYTISPDDYVVKLNAGATQPPVCYLGINVWKYGRVDNGDARVLLLGGAFLKRLYVILDFERLSFSFAPLRGSIS</sequence>
<keyword evidence="3" id="KW-0732">Signal</keyword>